<dbReference type="Gene3D" id="2.160.10.10">
    <property type="entry name" value="Hexapeptide repeat proteins"/>
    <property type="match status" value="1"/>
</dbReference>
<dbReference type="OrthoDB" id="9803036at2"/>
<name>A0A1M7RTL6_9RHOB</name>
<dbReference type="Pfam" id="PF00132">
    <property type="entry name" value="Hexapep"/>
    <property type="match status" value="1"/>
</dbReference>
<dbReference type="Proteomes" id="UP000184066">
    <property type="component" value="Unassembled WGS sequence"/>
</dbReference>
<keyword evidence="1" id="KW-0808">Transferase</keyword>
<organism evidence="1 2">
    <name type="scientific">Oceanicella actignis</name>
    <dbReference type="NCBI Taxonomy" id="1189325"/>
    <lineage>
        <taxon>Bacteria</taxon>
        <taxon>Pseudomonadati</taxon>
        <taxon>Pseudomonadota</taxon>
        <taxon>Alphaproteobacteria</taxon>
        <taxon>Rhodobacterales</taxon>
        <taxon>Paracoccaceae</taxon>
        <taxon>Oceanicella</taxon>
    </lineage>
</organism>
<dbReference type="SUPFAM" id="SSF51161">
    <property type="entry name" value="Trimeric LpxA-like enzymes"/>
    <property type="match status" value="1"/>
</dbReference>
<dbReference type="InterPro" id="IPR001451">
    <property type="entry name" value="Hexapep"/>
</dbReference>
<dbReference type="EMBL" id="FRDL01000001">
    <property type="protein sequence ID" value="SHN49609.1"/>
    <property type="molecule type" value="Genomic_DNA"/>
</dbReference>
<dbReference type="InterPro" id="IPR050484">
    <property type="entry name" value="Transf_Hexapept/Carb_Anhydrase"/>
</dbReference>
<dbReference type="PANTHER" id="PTHR13061">
    <property type="entry name" value="DYNACTIN SUBUNIT P25"/>
    <property type="match status" value="1"/>
</dbReference>
<dbReference type="PANTHER" id="PTHR13061:SF29">
    <property type="entry name" value="GAMMA CARBONIC ANHYDRASE-LIKE 1, MITOCHONDRIAL-RELATED"/>
    <property type="match status" value="1"/>
</dbReference>
<keyword evidence="2" id="KW-1185">Reference proteome</keyword>
<proteinExistence type="predicted"/>
<dbReference type="CDD" id="cd04645">
    <property type="entry name" value="LbH_gamma_CA_like"/>
    <property type="match status" value="1"/>
</dbReference>
<gene>
    <name evidence="1" type="ORF">SAMN05216200_101124</name>
</gene>
<dbReference type="RefSeq" id="WP_072745729.1">
    <property type="nucleotide sequence ID" value="NZ_FOHL01000002.1"/>
</dbReference>
<dbReference type="STRING" id="1189325.SAMN04488119_102394"/>
<accession>A0A1M7RTL6</accession>
<dbReference type="InterPro" id="IPR011004">
    <property type="entry name" value="Trimer_LpxA-like_sf"/>
</dbReference>
<dbReference type="InterPro" id="IPR047324">
    <property type="entry name" value="LbH_gamma_CA-like"/>
</dbReference>
<protein>
    <submittedName>
        <fullName evidence="1">Carbonic anhydrase or acetyltransferase, isoleucine patch superfamily</fullName>
    </submittedName>
</protein>
<reference evidence="1 2" key="1">
    <citation type="submission" date="2016-12" db="EMBL/GenBank/DDBJ databases">
        <authorList>
            <person name="Song W.-J."/>
            <person name="Kurnit D.M."/>
        </authorList>
    </citation>
    <scope>NUCLEOTIDE SEQUENCE [LARGE SCALE GENOMIC DNA]</scope>
    <source>
        <strain evidence="1 2">CGMCC 1.10808</strain>
    </source>
</reference>
<evidence type="ECO:0000313" key="1">
    <source>
        <dbReference type="EMBL" id="SHN49609.1"/>
    </source>
</evidence>
<evidence type="ECO:0000313" key="2">
    <source>
        <dbReference type="Proteomes" id="UP000184066"/>
    </source>
</evidence>
<dbReference type="AlphaFoldDB" id="A0A1M7RTL6"/>
<dbReference type="GO" id="GO:0016740">
    <property type="term" value="F:transferase activity"/>
    <property type="evidence" value="ECO:0007669"/>
    <property type="project" value="UniProtKB-KW"/>
</dbReference>
<sequence>MNGLYELDGIAPVVPEDGDFWIAPGAAVIGKVILEPGVSVWFNAVLRGDNEPIRIGAGSNIQEGAVLHTDPGRPLTVGPNVTVGHKAMLHGCEIGEGSLIGINAVILNGARIGKGCLIGAGALVTEDKEIPDGALVMGAPGKVVRQLDEGQRAALMASAEKYRANMRRFKAGMRLLG</sequence>